<sequence length="387" mass="42181">MASPQTSVGTPQASSPTATIGHKIAIPPATVSHQPLAVSTPSAIQPAQPFDTANSPAESKPGCAPYGPASREYKIPPRAKPGRKPKVETNDQHRREQNKNAQKKFRAKQADKIKDLSDEIEQMNQKMKQIEAARQQLQRVVDETRAHLHTALNDKETYKRRAEELETDLRSTKRMRVAPTTEKDHVNDLNNVQLTASSMLDPARHGPTPPNEADEIDFTNYGKSMPDNCGFCDGTDFCACKEAAGLNPVLMPPPTEAQHSAIAPGSCDVCQRDPEQARKCRELAAAAQFSPAPEMAVKKDPSVNKAPTITLPSFAEIERTSCSDFLSRVKPGSDEAYKRVLGRLHAYPHVERPGRETPGSHKPAMDLDAAEAAEALTMFANSSAKPV</sequence>
<name>A0A2K1QNU4_9PEZI</name>
<organism evidence="5 6">
    <name type="scientific">Sphaceloma murrayae</name>
    <dbReference type="NCBI Taxonomy" id="2082308"/>
    <lineage>
        <taxon>Eukaryota</taxon>
        <taxon>Fungi</taxon>
        <taxon>Dikarya</taxon>
        <taxon>Ascomycota</taxon>
        <taxon>Pezizomycotina</taxon>
        <taxon>Dothideomycetes</taxon>
        <taxon>Dothideomycetidae</taxon>
        <taxon>Myriangiales</taxon>
        <taxon>Elsinoaceae</taxon>
        <taxon>Sphaceloma</taxon>
    </lineage>
</organism>
<feature type="domain" description="BZIP" evidence="4">
    <location>
        <begin position="94"/>
        <end position="108"/>
    </location>
</feature>
<gene>
    <name evidence="5" type="ORF">CAC42_267</name>
</gene>
<comment type="subcellular location">
    <subcellularLocation>
        <location evidence="1">Nucleus</location>
    </subcellularLocation>
</comment>
<dbReference type="OrthoDB" id="5374328at2759"/>
<keyword evidence="2" id="KW-0539">Nucleus</keyword>
<dbReference type="PANTHER" id="PTHR40621:SF6">
    <property type="entry name" value="AP-1-LIKE TRANSCRIPTION FACTOR YAP1-RELATED"/>
    <property type="match status" value="1"/>
</dbReference>
<dbReference type="GO" id="GO:0001228">
    <property type="term" value="F:DNA-binding transcription activator activity, RNA polymerase II-specific"/>
    <property type="evidence" value="ECO:0007669"/>
    <property type="project" value="TreeGrafter"/>
</dbReference>
<dbReference type="EMBL" id="NKHZ01000057">
    <property type="protein sequence ID" value="PNS16533.1"/>
    <property type="molecule type" value="Genomic_DNA"/>
</dbReference>
<dbReference type="InParanoid" id="A0A2K1QNU4"/>
<evidence type="ECO:0000259" key="4">
    <source>
        <dbReference type="PROSITE" id="PS00036"/>
    </source>
</evidence>
<dbReference type="PROSITE" id="PS00036">
    <property type="entry name" value="BZIP_BASIC"/>
    <property type="match status" value="1"/>
</dbReference>
<evidence type="ECO:0000313" key="5">
    <source>
        <dbReference type="EMBL" id="PNS16533.1"/>
    </source>
</evidence>
<dbReference type="Proteomes" id="UP000243797">
    <property type="component" value="Unassembled WGS sequence"/>
</dbReference>
<dbReference type="InterPro" id="IPR050936">
    <property type="entry name" value="AP-1-like"/>
</dbReference>
<evidence type="ECO:0000256" key="2">
    <source>
        <dbReference type="ARBA" id="ARBA00023242"/>
    </source>
</evidence>
<feature type="region of interest" description="Disordered" evidence="3">
    <location>
        <begin position="1"/>
        <end position="112"/>
    </location>
</feature>
<dbReference type="PANTHER" id="PTHR40621">
    <property type="entry name" value="TRANSCRIPTION FACTOR KAPC-RELATED"/>
    <property type="match status" value="1"/>
</dbReference>
<dbReference type="Gene3D" id="1.20.5.170">
    <property type="match status" value="1"/>
</dbReference>
<dbReference type="SUPFAM" id="SSF57959">
    <property type="entry name" value="Leucine zipper domain"/>
    <property type="match status" value="1"/>
</dbReference>
<evidence type="ECO:0000256" key="1">
    <source>
        <dbReference type="ARBA" id="ARBA00004123"/>
    </source>
</evidence>
<dbReference type="STRING" id="2082308.A0A2K1QNU4"/>
<keyword evidence="6" id="KW-1185">Reference proteome</keyword>
<proteinExistence type="predicted"/>
<comment type="caution">
    <text evidence="5">The sequence shown here is derived from an EMBL/GenBank/DDBJ whole genome shotgun (WGS) entry which is preliminary data.</text>
</comment>
<dbReference type="InterPro" id="IPR004827">
    <property type="entry name" value="bZIP"/>
</dbReference>
<protein>
    <submittedName>
        <fullName evidence="5">AP-1-like transcription factor</fullName>
    </submittedName>
</protein>
<evidence type="ECO:0000256" key="3">
    <source>
        <dbReference type="SAM" id="MobiDB-lite"/>
    </source>
</evidence>
<reference evidence="5 6" key="1">
    <citation type="submission" date="2017-06" db="EMBL/GenBank/DDBJ databases">
        <title>Draft genome sequence of a variant of Elsinoe murrayae.</title>
        <authorList>
            <person name="Cheng Q."/>
        </authorList>
    </citation>
    <scope>NUCLEOTIDE SEQUENCE [LARGE SCALE GENOMIC DNA]</scope>
    <source>
        <strain evidence="5 6">CQ-2017a</strain>
    </source>
</reference>
<dbReference type="AlphaFoldDB" id="A0A2K1QNU4"/>
<dbReference type="GO" id="GO:0000976">
    <property type="term" value="F:transcription cis-regulatory region binding"/>
    <property type="evidence" value="ECO:0007669"/>
    <property type="project" value="InterPro"/>
</dbReference>
<feature type="compositionally biased region" description="Polar residues" evidence="3">
    <location>
        <begin position="1"/>
        <end position="18"/>
    </location>
</feature>
<feature type="compositionally biased region" description="Basic and acidic residues" evidence="3">
    <location>
        <begin position="85"/>
        <end position="98"/>
    </location>
</feature>
<feature type="compositionally biased region" description="Polar residues" evidence="3">
    <location>
        <begin position="31"/>
        <end position="57"/>
    </location>
</feature>
<dbReference type="CDD" id="cd14688">
    <property type="entry name" value="bZIP_YAP"/>
    <property type="match status" value="1"/>
</dbReference>
<evidence type="ECO:0000313" key="6">
    <source>
        <dbReference type="Proteomes" id="UP000243797"/>
    </source>
</evidence>
<accession>A0A2K1QNU4</accession>
<dbReference type="InterPro" id="IPR046347">
    <property type="entry name" value="bZIP_sf"/>
</dbReference>
<dbReference type="GO" id="GO:0090575">
    <property type="term" value="C:RNA polymerase II transcription regulator complex"/>
    <property type="evidence" value="ECO:0007669"/>
    <property type="project" value="TreeGrafter"/>
</dbReference>